<proteinExistence type="predicted"/>
<dbReference type="RefSeq" id="WP_188257428.1">
    <property type="nucleotide sequence ID" value="NZ_JABVCF010000017.1"/>
</dbReference>
<organism evidence="1 2">
    <name type="scientific">Pseudaminobacter soli</name>
    <name type="common">ex Zhang et al. 2022</name>
    <dbReference type="NCBI Taxonomy" id="2831468"/>
    <lineage>
        <taxon>Bacteria</taxon>
        <taxon>Pseudomonadati</taxon>
        <taxon>Pseudomonadota</taxon>
        <taxon>Alphaproteobacteria</taxon>
        <taxon>Hyphomicrobiales</taxon>
        <taxon>Phyllobacteriaceae</taxon>
        <taxon>Pseudaminobacter</taxon>
    </lineage>
</organism>
<evidence type="ECO:0000313" key="2">
    <source>
        <dbReference type="Proteomes" id="UP000680348"/>
    </source>
</evidence>
<name>A0A942I3V4_9HYPH</name>
<reference evidence="1" key="1">
    <citation type="submission" date="2021-04" db="EMBL/GenBank/DDBJ databases">
        <title>Pseudaminobacter soli sp. nov., isolated from paddy soil contaminated by heavy metals.</title>
        <authorList>
            <person name="Zhang K."/>
        </authorList>
    </citation>
    <scope>NUCLEOTIDE SEQUENCE</scope>
    <source>
        <strain evidence="1">19-2017</strain>
    </source>
</reference>
<sequence>MIQLGNKADVNFRTAGSRCRYGVAPWRVPGYVYLSWRGDWPSERAVERNRTGDSRYHDRFLHVFEPRTTHQVRKNSAGIRFSIRAAVEILNGQPKQGAHQRGALKSVVGDMELAPRAKALVHRRQPFAFSSIGT</sequence>
<dbReference type="EMBL" id="JAGWCR010000017">
    <property type="protein sequence ID" value="MBS3651872.1"/>
    <property type="molecule type" value="Genomic_DNA"/>
</dbReference>
<dbReference type="Proteomes" id="UP000680348">
    <property type="component" value="Unassembled WGS sequence"/>
</dbReference>
<protein>
    <submittedName>
        <fullName evidence="1">Uncharacterized protein</fullName>
    </submittedName>
</protein>
<gene>
    <name evidence="1" type="ORF">KEU06_25005</name>
</gene>
<dbReference type="AlphaFoldDB" id="A0A942I3V4"/>
<evidence type="ECO:0000313" key="1">
    <source>
        <dbReference type="EMBL" id="MBS3651872.1"/>
    </source>
</evidence>
<comment type="caution">
    <text evidence="1">The sequence shown here is derived from an EMBL/GenBank/DDBJ whole genome shotgun (WGS) entry which is preliminary data.</text>
</comment>
<accession>A0A942I3V4</accession>
<keyword evidence="2" id="KW-1185">Reference proteome</keyword>